<evidence type="ECO:0000256" key="12">
    <source>
        <dbReference type="ARBA" id="ARBA00049515"/>
    </source>
</evidence>
<gene>
    <name evidence="13" type="primary">thrS</name>
    <name evidence="15" type="ORF">A3D65_06415</name>
</gene>
<dbReference type="Pfam" id="PF07973">
    <property type="entry name" value="tRNA_SAD"/>
    <property type="match status" value="1"/>
</dbReference>
<comment type="cofactor">
    <cofactor evidence="13">
        <name>Zn(2+)</name>
        <dbReference type="ChEBI" id="CHEBI:29105"/>
    </cofactor>
    <text evidence="13">Binds 1 zinc ion per subunit.</text>
</comment>
<evidence type="ECO:0000256" key="11">
    <source>
        <dbReference type="ARBA" id="ARBA00023146"/>
    </source>
</evidence>
<comment type="similarity">
    <text evidence="1 13">Belongs to the class-II aminoacyl-tRNA synthetase family.</text>
</comment>
<feature type="binding site" evidence="13">
    <location>
        <position position="456"/>
    </location>
    <ligand>
        <name>Zn(2+)</name>
        <dbReference type="ChEBI" id="CHEBI:29105"/>
        <note>catalytic</note>
    </ligand>
</feature>
<dbReference type="GO" id="GO:0006435">
    <property type="term" value="P:threonyl-tRNA aminoacylation"/>
    <property type="evidence" value="ECO:0007669"/>
    <property type="project" value="UniProtKB-UniRule"/>
</dbReference>
<dbReference type="GO" id="GO:0000049">
    <property type="term" value="F:tRNA binding"/>
    <property type="evidence" value="ECO:0007669"/>
    <property type="project" value="UniProtKB-KW"/>
</dbReference>
<evidence type="ECO:0000256" key="5">
    <source>
        <dbReference type="ARBA" id="ARBA00022723"/>
    </source>
</evidence>
<feature type="domain" description="Aminoacyl-transfer RNA synthetases class-II family profile" evidence="14">
    <location>
        <begin position="168"/>
        <end position="479"/>
    </location>
</feature>
<keyword evidence="8 13" id="KW-0067">ATP-binding</keyword>
<dbReference type="InterPro" id="IPR002320">
    <property type="entry name" value="Thr-tRNA-ligase_IIa"/>
</dbReference>
<dbReference type="InterPro" id="IPR036621">
    <property type="entry name" value="Anticodon-bd_dom_sf"/>
</dbReference>
<keyword evidence="4 13" id="KW-0436">Ligase</keyword>
<keyword evidence="6 13" id="KW-0547">Nucleotide-binding</keyword>
<accession>A0A1G2D1G4</accession>
<keyword evidence="7 13" id="KW-0862">Zinc</keyword>
<dbReference type="InterPro" id="IPR045864">
    <property type="entry name" value="aa-tRNA-synth_II/BPL/LPL"/>
</dbReference>
<dbReference type="SMART" id="SM00863">
    <property type="entry name" value="tRNA_SAD"/>
    <property type="match status" value="1"/>
</dbReference>
<dbReference type="InterPro" id="IPR033728">
    <property type="entry name" value="ThrRS_core"/>
</dbReference>
<dbReference type="HAMAP" id="MF_00184">
    <property type="entry name" value="Thr_tRNA_synth"/>
    <property type="match status" value="1"/>
</dbReference>
<name>A0A1G2D1G4_9BACT</name>
<feature type="binding site" evidence="13">
    <location>
        <position position="274"/>
    </location>
    <ligand>
        <name>Zn(2+)</name>
        <dbReference type="ChEBI" id="CHEBI:29105"/>
        <note>catalytic</note>
    </ligand>
</feature>
<dbReference type="PROSITE" id="PS50862">
    <property type="entry name" value="AA_TRNA_LIGASE_II"/>
    <property type="match status" value="1"/>
</dbReference>
<keyword evidence="3 13" id="KW-0820">tRNA-binding</keyword>
<evidence type="ECO:0000259" key="14">
    <source>
        <dbReference type="PROSITE" id="PS50862"/>
    </source>
</evidence>
<dbReference type="PRINTS" id="PR01047">
    <property type="entry name" value="TRNASYNTHTHR"/>
</dbReference>
<dbReference type="Gene3D" id="3.30.930.10">
    <property type="entry name" value="Bira Bifunctional Protein, Domain 2"/>
    <property type="match status" value="1"/>
</dbReference>
<dbReference type="GO" id="GO:0005524">
    <property type="term" value="F:ATP binding"/>
    <property type="evidence" value="ECO:0007669"/>
    <property type="project" value="UniProtKB-UniRule"/>
</dbReference>
<dbReference type="InterPro" id="IPR002314">
    <property type="entry name" value="aa-tRNA-synt_IIb"/>
</dbReference>
<dbReference type="Pfam" id="PF03129">
    <property type="entry name" value="HGTP_anticodon"/>
    <property type="match status" value="1"/>
</dbReference>
<dbReference type="Gene3D" id="3.40.50.800">
    <property type="entry name" value="Anticodon-binding domain"/>
    <property type="match status" value="1"/>
</dbReference>
<evidence type="ECO:0000256" key="8">
    <source>
        <dbReference type="ARBA" id="ARBA00022840"/>
    </source>
</evidence>
<dbReference type="FunFam" id="3.30.930.10:FF:000002">
    <property type="entry name" value="Threonine--tRNA ligase"/>
    <property type="match status" value="1"/>
</dbReference>
<dbReference type="InterPro" id="IPR018163">
    <property type="entry name" value="Thr/Ala-tRNA-synth_IIc_edit"/>
</dbReference>
<dbReference type="Proteomes" id="UP000177996">
    <property type="component" value="Unassembled WGS sequence"/>
</dbReference>
<evidence type="ECO:0000256" key="6">
    <source>
        <dbReference type="ARBA" id="ARBA00022741"/>
    </source>
</evidence>
<keyword evidence="2 13" id="KW-0963">Cytoplasm</keyword>
<evidence type="ECO:0000256" key="2">
    <source>
        <dbReference type="ARBA" id="ARBA00022490"/>
    </source>
</evidence>
<dbReference type="SUPFAM" id="SSF55186">
    <property type="entry name" value="ThrRS/AlaRS common domain"/>
    <property type="match status" value="1"/>
</dbReference>
<evidence type="ECO:0000256" key="9">
    <source>
        <dbReference type="ARBA" id="ARBA00022884"/>
    </source>
</evidence>
<dbReference type="InterPro" id="IPR047246">
    <property type="entry name" value="ThrRS_anticodon"/>
</dbReference>
<feature type="binding site" evidence="13">
    <location>
        <position position="325"/>
    </location>
    <ligand>
        <name>Zn(2+)</name>
        <dbReference type="ChEBI" id="CHEBI:29105"/>
        <note>catalytic</note>
    </ligand>
</feature>
<dbReference type="GO" id="GO:0004829">
    <property type="term" value="F:threonine-tRNA ligase activity"/>
    <property type="evidence" value="ECO:0007669"/>
    <property type="project" value="UniProtKB-UniRule"/>
</dbReference>
<comment type="catalytic activity">
    <reaction evidence="12 13">
        <text>tRNA(Thr) + L-threonine + ATP = L-threonyl-tRNA(Thr) + AMP + diphosphate + H(+)</text>
        <dbReference type="Rhea" id="RHEA:24624"/>
        <dbReference type="Rhea" id="RHEA-COMP:9670"/>
        <dbReference type="Rhea" id="RHEA-COMP:9704"/>
        <dbReference type="ChEBI" id="CHEBI:15378"/>
        <dbReference type="ChEBI" id="CHEBI:30616"/>
        <dbReference type="ChEBI" id="CHEBI:33019"/>
        <dbReference type="ChEBI" id="CHEBI:57926"/>
        <dbReference type="ChEBI" id="CHEBI:78442"/>
        <dbReference type="ChEBI" id="CHEBI:78534"/>
        <dbReference type="ChEBI" id="CHEBI:456215"/>
        <dbReference type="EC" id="6.1.1.3"/>
    </reaction>
</comment>
<dbReference type="SUPFAM" id="SSF55681">
    <property type="entry name" value="Class II aaRS and biotin synthetases"/>
    <property type="match status" value="1"/>
</dbReference>
<dbReference type="InterPro" id="IPR012947">
    <property type="entry name" value="tRNA_SAD"/>
</dbReference>
<dbReference type="CDD" id="cd00860">
    <property type="entry name" value="ThrRS_anticodon"/>
    <property type="match status" value="1"/>
</dbReference>
<evidence type="ECO:0000313" key="15">
    <source>
        <dbReference type="EMBL" id="OGZ07443.1"/>
    </source>
</evidence>
<evidence type="ECO:0000256" key="10">
    <source>
        <dbReference type="ARBA" id="ARBA00022917"/>
    </source>
</evidence>
<dbReference type="InterPro" id="IPR006195">
    <property type="entry name" value="aa-tRNA-synth_II"/>
</dbReference>
<evidence type="ECO:0000313" key="16">
    <source>
        <dbReference type="Proteomes" id="UP000177996"/>
    </source>
</evidence>
<keyword evidence="5 13" id="KW-0479">Metal-binding</keyword>
<comment type="subunit">
    <text evidence="13">Homodimer.</text>
</comment>
<dbReference type="PANTHER" id="PTHR11451">
    <property type="entry name" value="THREONINE-TRNA LIGASE"/>
    <property type="match status" value="1"/>
</dbReference>
<protein>
    <recommendedName>
        <fullName evidence="13">Threonine--tRNA ligase</fullName>
        <ecNumber evidence="13">6.1.1.3</ecNumber>
    </recommendedName>
    <alternativeName>
        <fullName evidence="13">Threonyl-tRNA synthetase</fullName>
        <shortName evidence="13">ThrRS</shortName>
    </alternativeName>
</protein>
<dbReference type="GO" id="GO:0005737">
    <property type="term" value="C:cytoplasm"/>
    <property type="evidence" value="ECO:0007669"/>
    <property type="project" value="UniProtKB-SubCell"/>
</dbReference>
<evidence type="ECO:0000256" key="7">
    <source>
        <dbReference type="ARBA" id="ARBA00022833"/>
    </source>
</evidence>
<organism evidence="15 16">
    <name type="scientific">Candidatus Lloydbacteria bacterium RIFCSPHIGHO2_02_FULL_50_13</name>
    <dbReference type="NCBI Taxonomy" id="1798661"/>
    <lineage>
        <taxon>Bacteria</taxon>
        <taxon>Candidatus Lloydiibacteriota</taxon>
    </lineage>
</organism>
<dbReference type="GO" id="GO:0046872">
    <property type="term" value="F:metal ion binding"/>
    <property type="evidence" value="ECO:0007669"/>
    <property type="project" value="UniProtKB-KW"/>
</dbReference>
<comment type="caution">
    <text evidence="15">The sequence shown here is derived from an EMBL/GenBank/DDBJ whole genome shotgun (WGS) entry which is preliminary data.</text>
</comment>
<evidence type="ECO:0000256" key="4">
    <source>
        <dbReference type="ARBA" id="ARBA00022598"/>
    </source>
</evidence>
<evidence type="ECO:0000256" key="13">
    <source>
        <dbReference type="HAMAP-Rule" id="MF_00184"/>
    </source>
</evidence>
<dbReference type="STRING" id="1798661.A3D65_06415"/>
<dbReference type="CDD" id="cd00771">
    <property type="entry name" value="ThrRS_core"/>
    <property type="match status" value="1"/>
</dbReference>
<evidence type="ECO:0000256" key="3">
    <source>
        <dbReference type="ARBA" id="ARBA00022555"/>
    </source>
</evidence>
<dbReference type="SUPFAM" id="SSF52954">
    <property type="entry name" value="Class II aaRS ABD-related"/>
    <property type="match status" value="1"/>
</dbReference>
<dbReference type="NCBIfam" id="TIGR00418">
    <property type="entry name" value="thrS"/>
    <property type="match status" value="1"/>
</dbReference>
<comment type="subcellular location">
    <subcellularLocation>
        <location evidence="13">Cytoplasm</location>
    </subcellularLocation>
</comment>
<keyword evidence="11 13" id="KW-0030">Aminoacyl-tRNA synthetase</keyword>
<sequence>MSEEKLHNIRHTLAHLLAMAAKEFDPSVKLGIGPVTDDGFYYDFEFTKAPTPEDLKSIEKSMRKLVNKKLPMTGREIKKDEGEKLFAGQPFKLELLSEYAADGKTLTAYTIADFTDLCKGGHVENTGEIAADAFKLTRIAGAYWRGSEKNSMLTRIYGFAFSSGQELDEHMKMLEEAKKRDHRKIGKELGLFVFSDLVGPGLPLWTPKGTLLRELLNDYVWQLRKAQGFERVTIPHITKRDLYETSGHWQKFSEELFRIKTREGKEYAMKPMNCPHHAQIFAAEQHSYRDMPKRYAETTMVYRDEQSGELSGLTRVLSITQDDAHIFCRENQVGDELFRVWDIIDTFYETFGYSERRVRLSRHDPKQFEKYLGTKETWKKAEDTLRSLLEKRGVADFIDAEGEAAMYGPKIDFLAKDSLGRTFQVATMQLDFNQPERFDLTCTNEKGEKERVVMIHCAIMGSIERFVAALIEHTGGNFPLWLSPIQVAILPIGEAHEAYAKKVDELLRASDIRTNLSLENESLGKKIRNVKLQKIPYTIVIGDAEVAAKEATLESREKGKLGEYGTKKLLAFLQAEISAKR</sequence>
<dbReference type="Gene3D" id="3.30.980.10">
    <property type="entry name" value="Threonyl-trna Synthetase, Chain A, domain 2"/>
    <property type="match status" value="1"/>
</dbReference>
<comment type="caution">
    <text evidence="13">Lacks conserved residue(s) required for the propagation of feature annotation.</text>
</comment>
<reference evidence="15 16" key="1">
    <citation type="journal article" date="2016" name="Nat. Commun.">
        <title>Thousands of microbial genomes shed light on interconnected biogeochemical processes in an aquifer system.</title>
        <authorList>
            <person name="Anantharaman K."/>
            <person name="Brown C.T."/>
            <person name="Hug L.A."/>
            <person name="Sharon I."/>
            <person name="Castelle C.J."/>
            <person name="Probst A.J."/>
            <person name="Thomas B.C."/>
            <person name="Singh A."/>
            <person name="Wilkins M.J."/>
            <person name="Karaoz U."/>
            <person name="Brodie E.L."/>
            <person name="Williams K.H."/>
            <person name="Hubbard S.S."/>
            <person name="Banfield J.F."/>
        </authorList>
    </citation>
    <scope>NUCLEOTIDE SEQUENCE [LARGE SCALE GENOMIC DNA]</scope>
</reference>
<dbReference type="PANTHER" id="PTHR11451:SF44">
    <property type="entry name" value="THREONINE--TRNA LIGASE, CHLOROPLASTIC_MITOCHONDRIAL 2"/>
    <property type="match status" value="1"/>
</dbReference>
<evidence type="ECO:0000256" key="1">
    <source>
        <dbReference type="ARBA" id="ARBA00008226"/>
    </source>
</evidence>
<keyword evidence="10 13" id="KW-0648">Protein biosynthesis</keyword>
<dbReference type="AlphaFoldDB" id="A0A1G2D1G4"/>
<dbReference type="InterPro" id="IPR004154">
    <property type="entry name" value="Anticodon-bd"/>
</dbReference>
<keyword evidence="9 13" id="KW-0694">RNA-binding</keyword>
<dbReference type="EC" id="6.1.1.3" evidence="13"/>
<dbReference type="Pfam" id="PF00587">
    <property type="entry name" value="tRNA-synt_2b"/>
    <property type="match status" value="1"/>
</dbReference>
<dbReference type="EMBL" id="MHLL01000059">
    <property type="protein sequence ID" value="OGZ07443.1"/>
    <property type="molecule type" value="Genomic_DNA"/>
</dbReference>
<proteinExistence type="inferred from homology"/>
<dbReference type="FunFam" id="3.30.980.10:FF:000005">
    <property type="entry name" value="Threonyl-tRNA synthetase, mitochondrial"/>
    <property type="match status" value="1"/>
</dbReference>
<dbReference type="FunFam" id="3.40.50.800:FF:000001">
    <property type="entry name" value="Threonine--tRNA ligase"/>
    <property type="match status" value="1"/>
</dbReference>